<comment type="caution">
    <text evidence="1">The sequence shown here is derived from an EMBL/GenBank/DDBJ whole genome shotgun (WGS) entry which is preliminary data.</text>
</comment>
<name>A0AAD3NJB4_LATJO</name>
<dbReference type="AlphaFoldDB" id="A0AAD3NJB4"/>
<evidence type="ECO:0000313" key="1">
    <source>
        <dbReference type="EMBL" id="GLD73961.1"/>
    </source>
</evidence>
<dbReference type="Proteomes" id="UP001279410">
    <property type="component" value="Unassembled WGS sequence"/>
</dbReference>
<gene>
    <name evidence="1" type="ORF">AKAME5_002528700</name>
</gene>
<evidence type="ECO:0000313" key="2">
    <source>
        <dbReference type="Proteomes" id="UP001279410"/>
    </source>
</evidence>
<reference evidence="1" key="1">
    <citation type="submission" date="2022-08" db="EMBL/GenBank/DDBJ databases">
        <title>Genome sequencing of akame (Lates japonicus).</title>
        <authorList>
            <person name="Hashiguchi Y."/>
            <person name="Takahashi H."/>
        </authorList>
    </citation>
    <scope>NUCLEOTIDE SEQUENCE</scope>
    <source>
        <strain evidence="1">Kochi</strain>
    </source>
</reference>
<protein>
    <submittedName>
        <fullName evidence="1">Actin-binding protein IPP</fullName>
    </submittedName>
</protein>
<keyword evidence="2" id="KW-1185">Reference proteome</keyword>
<accession>A0AAD3NJB4</accession>
<dbReference type="EMBL" id="BRZM01001914">
    <property type="protein sequence ID" value="GLD73961.1"/>
    <property type="molecule type" value="Genomic_DNA"/>
</dbReference>
<sequence length="212" mass="23081">MLQQLPWQPKGSEQALLASDRYARLILAQIEQIGSFYDFCGSRAEGGFPEIFRVHRLVLPPSSPFLCLVLWGMRSEFRAGEGSVGGGCCFRSEELRIEDEYQARSGVRLQSGGMIYVVGGEMVEVADVHYPVQASVSAVNGLLALGAGAQRLPALSGSETLANLPALTGHLDQSRQHDHQHAVMEAGCALRHRNVQIQTMLFISALDHPKPA</sequence>
<proteinExistence type="predicted"/>
<organism evidence="1 2">
    <name type="scientific">Lates japonicus</name>
    <name type="common">Japanese lates</name>
    <dbReference type="NCBI Taxonomy" id="270547"/>
    <lineage>
        <taxon>Eukaryota</taxon>
        <taxon>Metazoa</taxon>
        <taxon>Chordata</taxon>
        <taxon>Craniata</taxon>
        <taxon>Vertebrata</taxon>
        <taxon>Euteleostomi</taxon>
        <taxon>Actinopterygii</taxon>
        <taxon>Neopterygii</taxon>
        <taxon>Teleostei</taxon>
        <taxon>Neoteleostei</taxon>
        <taxon>Acanthomorphata</taxon>
        <taxon>Carangaria</taxon>
        <taxon>Carangaria incertae sedis</taxon>
        <taxon>Centropomidae</taxon>
        <taxon>Lates</taxon>
    </lineage>
</organism>